<dbReference type="GO" id="GO:0016020">
    <property type="term" value="C:membrane"/>
    <property type="evidence" value="ECO:0007669"/>
    <property type="project" value="UniProtKB-SubCell"/>
</dbReference>
<sequence length="551" mass="61580">CAIIAIIGARGTRGPTFRDAMRTMSGIWPVEPHENKKVIPMILLGFLMCFNYSLLRDIKDILTLDAMPIAVIPWLKFCGVLPASIMTVLVFNKMSTVMSKPAIFNTFMSVFIAFFALYGLILLPLKPFIEPGDRWISPTTSSLPNSETSMNDLPPFLVPLISIGAYWSTALLYVMSELWGIIGLSLLFWGFANDICSTSEAERFYVLFNAGGNLSLIFSGGAYLFVGSTMMDEQYEDRSRGNDQSTYVVLALVVVFGLVSMAIYAWMQRHVVTDLRLCRALDLGRPVNQGSKPTFAQSLSIVLFNSYILLIGVMVVVYGLAINFVEIYYKDCWSRRFLKRSDLFMFHGKFAIANGCISMLLLVFVGGKSIRVLGWTKTAMITPITIIATALPFLTFYIVDKYSTSFSLDFLVWWGFVTIVLSKSCKYSFFDPVKEMTFIPLGDDRSRAKSAVDVVGTRFGKAVASVLQLLLQSIFWTFQVSDYVEVLVGLLIISVGSWSIGTIALGRKYDAMTADATANPHHDDGNRKVWTLATSPINSETRFHRENTTNW</sequence>
<dbReference type="GO" id="GO:0005471">
    <property type="term" value="F:ATP:ADP antiporter activity"/>
    <property type="evidence" value="ECO:0007669"/>
    <property type="project" value="InterPro"/>
</dbReference>
<feature type="transmembrane region" description="Helical" evidence="9">
    <location>
        <begin position="103"/>
        <end position="125"/>
    </location>
</feature>
<keyword evidence="5 9" id="KW-0547">Nucleotide-binding</keyword>
<evidence type="ECO:0000256" key="7">
    <source>
        <dbReference type="ARBA" id="ARBA00022989"/>
    </source>
</evidence>
<evidence type="ECO:0000256" key="1">
    <source>
        <dbReference type="ARBA" id="ARBA00004141"/>
    </source>
</evidence>
<evidence type="ECO:0000256" key="6">
    <source>
        <dbReference type="ARBA" id="ARBA00022840"/>
    </source>
</evidence>
<feature type="transmembrane region" description="Helical" evidence="9">
    <location>
        <begin position="204"/>
        <end position="226"/>
    </location>
</feature>
<feature type="transmembrane region" description="Helical" evidence="9">
    <location>
        <begin position="350"/>
        <end position="367"/>
    </location>
</feature>
<organism evidence="10">
    <name type="scientific">Spongospora subterranea</name>
    <dbReference type="NCBI Taxonomy" id="70186"/>
    <lineage>
        <taxon>Eukaryota</taxon>
        <taxon>Sar</taxon>
        <taxon>Rhizaria</taxon>
        <taxon>Endomyxa</taxon>
        <taxon>Phytomyxea</taxon>
        <taxon>Plasmodiophorida</taxon>
        <taxon>Plasmodiophoridae</taxon>
        <taxon>Spongospora</taxon>
    </lineage>
</organism>
<name>A0A0H5R807_9EUKA</name>
<keyword evidence="6 9" id="KW-0067">ATP-binding</keyword>
<evidence type="ECO:0000256" key="9">
    <source>
        <dbReference type="RuleBase" id="RU363121"/>
    </source>
</evidence>
<keyword evidence="4 9" id="KW-0812">Transmembrane</keyword>
<feature type="transmembrane region" description="Helical" evidence="9">
    <location>
        <begin position="247"/>
        <end position="267"/>
    </location>
</feature>
<comment type="similarity">
    <text evidence="2 9">Belongs to the ADP/ATP translocase tlc family.</text>
</comment>
<evidence type="ECO:0000256" key="4">
    <source>
        <dbReference type="ARBA" id="ARBA00022692"/>
    </source>
</evidence>
<dbReference type="InterPro" id="IPR004667">
    <property type="entry name" value="ADP_ATP_car_bac_type"/>
</dbReference>
<evidence type="ECO:0000313" key="10">
    <source>
        <dbReference type="EMBL" id="CRZ09956.1"/>
    </source>
</evidence>
<feature type="transmembrane region" description="Helical" evidence="9">
    <location>
        <begin position="170"/>
        <end position="192"/>
    </location>
</feature>
<dbReference type="PANTHER" id="PTHR31187:SF1">
    <property type="entry name" value="ADP,ATP CARRIER PROTEIN 1"/>
    <property type="match status" value="1"/>
</dbReference>
<evidence type="ECO:0000256" key="8">
    <source>
        <dbReference type="ARBA" id="ARBA00023136"/>
    </source>
</evidence>
<accession>A0A0H5R807</accession>
<dbReference type="Pfam" id="PF03219">
    <property type="entry name" value="TLC"/>
    <property type="match status" value="1"/>
</dbReference>
<comment type="subcellular location">
    <subcellularLocation>
        <location evidence="1 9">Membrane</location>
        <topology evidence="1 9">Multi-pass membrane protein</topology>
    </subcellularLocation>
</comment>
<evidence type="ECO:0000256" key="3">
    <source>
        <dbReference type="ARBA" id="ARBA00022448"/>
    </source>
</evidence>
<keyword evidence="3 9" id="KW-0813">Transport</keyword>
<evidence type="ECO:0000256" key="2">
    <source>
        <dbReference type="ARBA" id="ARBA00007127"/>
    </source>
</evidence>
<feature type="transmembrane region" description="Helical" evidence="9">
    <location>
        <begin position="307"/>
        <end position="329"/>
    </location>
</feature>
<feature type="non-terminal residue" evidence="10">
    <location>
        <position position="1"/>
    </location>
</feature>
<keyword evidence="7 9" id="KW-1133">Transmembrane helix</keyword>
<feature type="transmembrane region" description="Helical" evidence="9">
    <location>
        <begin position="67"/>
        <end position="91"/>
    </location>
</feature>
<proteinExistence type="inferred from homology"/>
<dbReference type="GO" id="GO:0005524">
    <property type="term" value="F:ATP binding"/>
    <property type="evidence" value="ECO:0007669"/>
    <property type="project" value="UniProtKB-KW"/>
</dbReference>
<feature type="transmembrane region" description="Helical" evidence="9">
    <location>
        <begin position="38"/>
        <end position="55"/>
    </location>
</feature>
<dbReference type="EMBL" id="HACM01009514">
    <property type="protein sequence ID" value="CRZ09956.1"/>
    <property type="molecule type" value="Transcribed_RNA"/>
</dbReference>
<feature type="transmembrane region" description="Helical" evidence="9">
    <location>
        <begin position="486"/>
        <end position="505"/>
    </location>
</feature>
<protein>
    <recommendedName>
        <fullName evidence="9">ADP,ATP carrier protein</fullName>
    </recommendedName>
</protein>
<dbReference type="AlphaFoldDB" id="A0A0H5R807"/>
<dbReference type="PANTHER" id="PTHR31187">
    <property type="match status" value="1"/>
</dbReference>
<feature type="transmembrane region" description="Helical" evidence="9">
    <location>
        <begin position="379"/>
        <end position="399"/>
    </location>
</feature>
<evidence type="ECO:0000256" key="5">
    <source>
        <dbReference type="ARBA" id="ARBA00022741"/>
    </source>
</evidence>
<feature type="transmembrane region" description="Helical" evidence="9">
    <location>
        <begin position="411"/>
        <end position="430"/>
    </location>
</feature>
<reference evidence="10" key="1">
    <citation type="submission" date="2015-04" db="EMBL/GenBank/DDBJ databases">
        <title>The genome sequence of the plant pathogenic Rhizarian Plasmodiophora brassicae reveals insights in its biotrophic life cycle and the origin of chitin synthesis.</title>
        <authorList>
            <person name="Schwelm A."/>
            <person name="Fogelqvist J."/>
            <person name="Knaust A."/>
            <person name="Julke S."/>
            <person name="Lilja T."/>
            <person name="Dhandapani V."/>
            <person name="Bonilla-Rosso G."/>
            <person name="Karlsson M."/>
            <person name="Shevchenko A."/>
            <person name="Choi S.R."/>
            <person name="Kim H.G."/>
            <person name="Park J.Y."/>
            <person name="Lim Y.P."/>
            <person name="Ludwig-Muller J."/>
            <person name="Dixelius C."/>
        </authorList>
    </citation>
    <scope>NUCLEOTIDE SEQUENCE</scope>
    <source>
        <tissue evidence="10">Potato root galls</tissue>
    </source>
</reference>
<keyword evidence="8 9" id="KW-0472">Membrane</keyword>